<sequence>MKYTMSDVEQWIKSCVSEAGAEESRISKEELWESFSSLTKVEVGREIFFSYLGISLSNMGYNNKLCLPGI</sequence>
<evidence type="ECO:0000313" key="2">
    <source>
        <dbReference type="Proteomes" id="UP001163046"/>
    </source>
</evidence>
<protein>
    <submittedName>
        <fullName evidence="1">Uncharacterized protein</fullName>
    </submittedName>
</protein>
<proteinExistence type="predicted"/>
<comment type="caution">
    <text evidence="1">The sequence shown here is derived from an EMBL/GenBank/DDBJ whole genome shotgun (WGS) entry which is preliminary data.</text>
</comment>
<name>A0A9X0CYY4_9CNID</name>
<evidence type="ECO:0000313" key="1">
    <source>
        <dbReference type="EMBL" id="KAJ7380700.1"/>
    </source>
</evidence>
<dbReference type="Proteomes" id="UP001163046">
    <property type="component" value="Unassembled WGS sequence"/>
</dbReference>
<keyword evidence="2" id="KW-1185">Reference proteome</keyword>
<reference evidence="1" key="1">
    <citation type="submission" date="2023-01" db="EMBL/GenBank/DDBJ databases">
        <title>Genome assembly of the deep-sea coral Lophelia pertusa.</title>
        <authorList>
            <person name="Herrera S."/>
            <person name="Cordes E."/>
        </authorList>
    </citation>
    <scope>NUCLEOTIDE SEQUENCE</scope>
    <source>
        <strain evidence="1">USNM1676648</strain>
        <tissue evidence="1">Polyp</tissue>
    </source>
</reference>
<gene>
    <name evidence="1" type="ORF">OS493_007068</name>
</gene>
<dbReference type="EMBL" id="MU826352">
    <property type="protein sequence ID" value="KAJ7380700.1"/>
    <property type="molecule type" value="Genomic_DNA"/>
</dbReference>
<organism evidence="1 2">
    <name type="scientific">Desmophyllum pertusum</name>
    <dbReference type="NCBI Taxonomy" id="174260"/>
    <lineage>
        <taxon>Eukaryota</taxon>
        <taxon>Metazoa</taxon>
        <taxon>Cnidaria</taxon>
        <taxon>Anthozoa</taxon>
        <taxon>Hexacorallia</taxon>
        <taxon>Scleractinia</taxon>
        <taxon>Caryophylliina</taxon>
        <taxon>Caryophylliidae</taxon>
        <taxon>Desmophyllum</taxon>
    </lineage>
</organism>
<dbReference type="AlphaFoldDB" id="A0A9X0CYY4"/>
<accession>A0A9X0CYY4</accession>